<evidence type="ECO:0000313" key="3">
    <source>
        <dbReference type="WBParaSite" id="ECPE_0000862001-mRNA-1"/>
    </source>
</evidence>
<dbReference type="EMBL" id="UZAN01046193">
    <property type="protein sequence ID" value="VDP83839.1"/>
    <property type="molecule type" value="Genomic_DNA"/>
</dbReference>
<dbReference type="Gene3D" id="3.60.10.10">
    <property type="entry name" value="Endonuclease/exonuclease/phosphatase"/>
    <property type="match status" value="1"/>
</dbReference>
<evidence type="ECO:0000313" key="2">
    <source>
        <dbReference type="Proteomes" id="UP000272942"/>
    </source>
</evidence>
<dbReference type="AlphaFoldDB" id="A0A183ANQ9"/>
<protein>
    <submittedName>
        <fullName evidence="3">Endo/exonuclease/phosphatase domain-containing protein</fullName>
    </submittedName>
</protein>
<dbReference type="InterPro" id="IPR036691">
    <property type="entry name" value="Endo/exonu/phosph_ase_sf"/>
</dbReference>
<dbReference type="PANTHER" id="PTHR12121">
    <property type="entry name" value="CARBON CATABOLITE REPRESSOR PROTEIN 4"/>
    <property type="match status" value="1"/>
</dbReference>
<dbReference type="OrthoDB" id="412787at2759"/>
<name>A0A183ANQ9_9TREM</name>
<accession>A0A183ANQ9</accession>
<sequence>MARKSSSTCWTSVFTTEKLNQDKYEIKTRQESGSDDSQTIRITLPDLLDAIQVKFDCDETTSATYHVQNTHRFRVVSYNLLADVYASTAIARTHIFRQCPIECLNIRYRLPLILRELLLYKADILCLQEVDVWVFEHYLKPLLTRLSDMDGMYLGKRLMVKEPGPPPRIVADLTKEKDRQRGEKGALTFLSLLSLVRHATDVIVFKTFRRMGFQGCLVLTGSEALEAAEHVLIRIRAI</sequence>
<dbReference type="GO" id="GO:0000175">
    <property type="term" value="F:3'-5'-RNA exonuclease activity"/>
    <property type="evidence" value="ECO:0007669"/>
    <property type="project" value="TreeGrafter"/>
</dbReference>
<organism evidence="3">
    <name type="scientific">Echinostoma caproni</name>
    <dbReference type="NCBI Taxonomy" id="27848"/>
    <lineage>
        <taxon>Eukaryota</taxon>
        <taxon>Metazoa</taxon>
        <taxon>Spiralia</taxon>
        <taxon>Lophotrochozoa</taxon>
        <taxon>Platyhelminthes</taxon>
        <taxon>Trematoda</taxon>
        <taxon>Digenea</taxon>
        <taxon>Plagiorchiida</taxon>
        <taxon>Echinostomata</taxon>
        <taxon>Echinostomatoidea</taxon>
        <taxon>Echinostomatidae</taxon>
        <taxon>Echinostoma</taxon>
    </lineage>
</organism>
<proteinExistence type="predicted"/>
<evidence type="ECO:0000313" key="1">
    <source>
        <dbReference type="EMBL" id="VDP83839.1"/>
    </source>
</evidence>
<dbReference type="Proteomes" id="UP000272942">
    <property type="component" value="Unassembled WGS sequence"/>
</dbReference>
<dbReference type="PANTHER" id="PTHR12121:SF36">
    <property type="entry name" value="ENDONUCLEASE_EXONUCLEASE_PHOSPHATASE DOMAIN-CONTAINING PROTEIN"/>
    <property type="match status" value="1"/>
</dbReference>
<dbReference type="SUPFAM" id="SSF56219">
    <property type="entry name" value="DNase I-like"/>
    <property type="match status" value="1"/>
</dbReference>
<dbReference type="WBParaSite" id="ECPE_0000862001-mRNA-1">
    <property type="protein sequence ID" value="ECPE_0000862001-mRNA-1"/>
    <property type="gene ID" value="ECPE_0000862001"/>
</dbReference>
<keyword evidence="2" id="KW-1185">Reference proteome</keyword>
<reference evidence="1 2" key="2">
    <citation type="submission" date="2018-11" db="EMBL/GenBank/DDBJ databases">
        <authorList>
            <consortium name="Pathogen Informatics"/>
        </authorList>
    </citation>
    <scope>NUCLEOTIDE SEQUENCE [LARGE SCALE GENOMIC DNA]</scope>
    <source>
        <strain evidence="1 2">Egypt</strain>
    </source>
</reference>
<gene>
    <name evidence="1" type="ORF">ECPE_LOCUS8594</name>
</gene>
<reference evidence="3" key="1">
    <citation type="submission" date="2016-06" db="UniProtKB">
        <authorList>
            <consortium name="WormBaseParasite"/>
        </authorList>
    </citation>
    <scope>IDENTIFICATION</scope>
</reference>
<dbReference type="InterPro" id="IPR050410">
    <property type="entry name" value="CCR4/nocturin_mRNA_transcr"/>
</dbReference>